<feature type="region of interest" description="Disordered" evidence="1">
    <location>
        <begin position="177"/>
        <end position="204"/>
    </location>
</feature>
<feature type="region of interest" description="Disordered" evidence="1">
    <location>
        <begin position="241"/>
        <end position="274"/>
    </location>
</feature>
<organism evidence="2 3">
    <name type="scientific">Rhodotorula taiwanensis</name>
    <dbReference type="NCBI Taxonomy" id="741276"/>
    <lineage>
        <taxon>Eukaryota</taxon>
        <taxon>Fungi</taxon>
        <taxon>Dikarya</taxon>
        <taxon>Basidiomycota</taxon>
        <taxon>Pucciniomycotina</taxon>
        <taxon>Microbotryomycetes</taxon>
        <taxon>Sporidiobolales</taxon>
        <taxon>Sporidiobolaceae</taxon>
        <taxon>Rhodotorula</taxon>
    </lineage>
</organism>
<sequence>MTYDALSSCASSVSSYAAQSMLSSESCSSVDSTAVTSPRIASSRIALPPLDAHLKNSSIHLPNQLPVPPKALVEVDVHQLILDEELESAPRGYVIGNLRQLGPSLLTATTSTCLHVPPGPDVGPYMSCTFPSSNAPVPAVYLPSHVLAIQSLDSAQTLLVPVHGLLWAASSPPLAFLSSSPERQPPHPSLPKTPRPRRATSTEPATVSLPVVPLRLPSSYACPLIQHWLYTRSPATLLSSLLPSPPPPAQPASPSPSLSRLLNPTPAVEEASSPPTALSLAESLSALSSITLMRHMVLVHGLWQNAVALELSDDQLWHAMGVAWGVLAGALARRSRLRHAQTTTTQS</sequence>
<evidence type="ECO:0000256" key="1">
    <source>
        <dbReference type="SAM" id="MobiDB-lite"/>
    </source>
</evidence>
<proteinExistence type="predicted"/>
<dbReference type="AlphaFoldDB" id="A0A2S5B8G8"/>
<gene>
    <name evidence="2" type="ORF">BMF94_3897</name>
</gene>
<dbReference type="EMBL" id="PJQD01000042">
    <property type="protein sequence ID" value="POY73059.1"/>
    <property type="molecule type" value="Genomic_DNA"/>
</dbReference>
<comment type="caution">
    <text evidence="2">The sequence shown here is derived from an EMBL/GenBank/DDBJ whole genome shotgun (WGS) entry which is preliminary data.</text>
</comment>
<accession>A0A2S5B8G8</accession>
<keyword evidence="3" id="KW-1185">Reference proteome</keyword>
<evidence type="ECO:0008006" key="4">
    <source>
        <dbReference type="Google" id="ProtNLM"/>
    </source>
</evidence>
<evidence type="ECO:0000313" key="2">
    <source>
        <dbReference type="EMBL" id="POY73059.1"/>
    </source>
</evidence>
<reference evidence="2 3" key="1">
    <citation type="journal article" date="2018" name="Front. Microbiol.">
        <title>Prospects for Fungal Bioremediation of Acidic Radioactive Waste Sites: Characterization and Genome Sequence of Rhodotorula taiwanensis MD1149.</title>
        <authorList>
            <person name="Tkavc R."/>
            <person name="Matrosova V.Y."/>
            <person name="Grichenko O.E."/>
            <person name="Gostincar C."/>
            <person name="Volpe R.P."/>
            <person name="Klimenkova P."/>
            <person name="Gaidamakova E.K."/>
            <person name="Zhou C.E."/>
            <person name="Stewart B.J."/>
            <person name="Lyman M.G."/>
            <person name="Malfatti S.A."/>
            <person name="Rubinfeld B."/>
            <person name="Courtot M."/>
            <person name="Singh J."/>
            <person name="Dalgard C.L."/>
            <person name="Hamilton T."/>
            <person name="Frey K.G."/>
            <person name="Gunde-Cimerman N."/>
            <person name="Dugan L."/>
            <person name="Daly M.J."/>
        </authorList>
    </citation>
    <scope>NUCLEOTIDE SEQUENCE [LARGE SCALE GENOMIC DNA]</scope>
    <source>
        <strain evidence="2 3">MD1149</strain>
    </source>
</reference>
<feature type="compositionally biased region" description="Pro residues" evidence="1">
    <location>
        <begin position="243"/>
        <end position="254"/>
    </location>
</feature>
<feature type="compositionally biased region" description="Low complexity" evidence="1">
    <location>
        <begin position="255"/>
        <end position="274"/>
    </location>
</feature>
<dbReference type="Proteomes" id="UP000237144">
    <property type="component" value="Unassembled WGS sequence"/>
</dbReference>
<name>A0A2S5B8G8_9BASI</name>
<dbReference type="OrthoDB" id="2570975at2759"/>
<evidence type="ECO:0000313" key="3">
    <source>
        <dbReference type="Proteomes" id="UP000237144"/>
    </source>
</evidence>
<protein>
    <recommendedName>
        <fullName evidence="4">Clp1-like protein</fullName>
    </recommendedName>
</protein>